<evidence type="ECO:0000256" key="2">
    <source>
        <dbReference type="ARBA" id="ARBA00007783"/>
    </source>
</evidence>
<dbReference type="Pfam" id="PF12698">
    <property type="entry name" value="ABC2_membrane_3"/>
    <property type="match status" value="1"/>
</dbReference>
<keyword evidence="4" id="KW-1003">Cell membrane</keyword>
<feature type="transmembrane region" description="Helical" evidence="8">
    <location>
        <begin position="227"/>
        <end position="249"/>
    </location>
</feature>
<feature type="transmembrane region" description="Helical" evidence="8">
    <location>
        <begin position="20"/>
        <end position="39"/>
    </location>
</feature>
<dbReference type="InterPro" id="IPR013525">
    <property type="entry name" value="ABC2_TM"/>
</dbReference>
<evidence type="ECO:0000256" key="1">
    <source>
        <dbReference type="ARBA" id="ARBA00004651"/>
    </source>
</evidence>
<dbReference type="PROSITE" id="PS51012">
    <property type="entry name" value="ABC_TM2"/>
    <property type="match status" value="1"/>
</dbReference>
<dbReference type="InterPro" id="IPR051449">
    <property type="entry name" value="ABC-2_transporter_component"/>
</dbReference>
<dbReference type="Proteomes" id="UP000243524">
    <property type="component" value="Unassembled WGS sequence"/>
</dbReference>
<reference evidence="10 11" key="1">
    <citation type="submission" date="2017-06" db="EMBL/GenBank/DDBJ databases">
        <title>the draft geome sequence of Illustriluteabacillus marina B3227.</title>
        <authorList>
            <person name="He R.-H."/>
            <person name="Du Z.-J."/>
        </authorList>
    </citation>
    <scope>NUCLEOTIDE SEQUENCE [LARGE SCALE GENOMIC DNA]</scope>
    <source>
        <strain evidence="10 11">B3227</strain>
    </source>
</reference>
<protein>
    <submittedName>
        <fullName evidence="10">ABC transporter permease</fullName>
    </submittedName>
</protein>
<organism evidence="10 11">
    <name type="scientific">Halalkalibacillus sediminis</name>
    <dbReference type="NCBI Taxonomy" id="2018042"/>
    <lineage>
        <taxon>Bacteria</taxon>
        <taxon>Bacillati</taxon>
        <taxon>Bacillota</taxon>
        <taxon>Bacilli</taxon>
        <taxon>Bacillales</taxon>
        <taxon>Bacillaceae</taxon>
        <taxon>Halalkalibacillus</taxon>
    </lineage>
</organism>
<evidence type="ECO:0000259" key="9">
    <source>
        <dbReference type="PROSITE" id="PS51012"/>
    </source>
</evidence>
<evidence type="ECO:0000256" key="6">
    <source>
        <dbReference type="ARBA" id="ARBA00022989"/>
    </source>
</evidence>
<dbReference type="PANTHER" id="PTHR30294:SF38">
    <property type="entry name" value="TRANSPORT PERMEASE PROTEIN"/>
    <property type="match status" value="1"/>
</dbReference>
<keyword evidence="3" id="KW-0813">Transport</keyword>
<keyword evidence="5 8" id="KW-0812">Transmembrane</keyword>
<evidence type="ECO:0000256" key="7">
    <source>
        <dbReference type="ARBA" id="ARBA00023136"/>
    </source>
</evidence>
<feature type="domain" description="ABC transmembrane type-2" evidence="9">
    <location>
        <begin position="146"/>
        <end position="374"/>
    </location>
</feature>
<evidence type="ECO:0000313" key="10">
    <source>
        <dbReference type="EMBL" id="PKR77323.1"/>
    </source>
</evidence>
<dbReference type="RefSeq" id="WP_101332151.1">
    <property type="nucleotide sequence ID" value="NZ_PJNH01000003.1"/>
</dbReference>
<proteinExistence type="inferred from homology"/>
<comment type="subcellular location">
    <subcellularLocation>
        <location evidence="1">Cell membrane</location>
        <topology evidence="1">Multi-pass membrane protein</topology>
    </subcellularLocation>
</comment>
<name>A0A2I0QSL0_9BACI</name>
<evidence type="ECO:0000256" key="3">
    <source>
        <dbReference type="ARBA" id="ARBA00022448"/>
    </source>
</evidence>
<keyword evidence="7 8" id="KW-0472">Membrane</keyword>
<feature type="transmembrane region" description="Helical" evidence="8">
    <location>
        <begin position="349"/>
        <end position="371"/>
    </location>
</feature>
<keyword evidence="11" id="KW-1185">Reference proteome</keyword>
<dbReference type="Gene3D" id="3.40.1710.10">
    <property type="entry name" value="abc type-2 transporter like domain"/>
    <property type="match status" value="1"/>
</dbReference>
<accession>A0A2I0QSL0</accession>
<dbReference type="OrthoDB" id="266913at2"/>
<comment type="caution">
    <text evidence="10">The sequence shown here is derived from an EMBL/GenBank/DDBJ whole genome shotgun (WGS) entry which is preliminary data.</text>
</comment>
<comment type="similarity">
    <text evidence="2">Belongs to the ABC-2 integral membrane protein family.</text>
</comment>
<feature type="transmembrane region" description="Helical" evidence="8">
    <location>
        <begin position="186"/>
        <end position="206"/>
    </location>
</feature>
<evidence type="ECO:0000256" key="8">
    <source>
        <dbReference type="SAM" id="Phobius"/>
    </source>
</evidence>
<dbReference type="InterPro" id="IPR047817">
    <property type="entry name" value="ABC2_TM_bact-type"/>
</dbReference>
<dbReference type="GO" id="GO:0140359">
    <property type="term" value="F:ABC-type transporter activity"/>
    <property type="evidence" value="ECO:0007669"/>
    <property type="project" value="InterPro"/>
</dbReference>
<dbReference type="AlphaFoldDB" id="A0A2I0QSL0"/>
<keyword evidence="6 8" id="KW-1133">Transmembrane helix</keyword>
<dbReference type="EMBL" id="PJNH01000003">
    <property type="protein sequence ID" value="PKR77323.1"/>
    <property type="molecule type" value="Genomic_DNA"/>
</dbReference>
<feature type="transmembrane region" description="Helical" evidence="8">
    <location>
        <begin position="291"/>
        <end position="311"/>
    </location>
</feature>
<dbReference type="GO" id="GO:0005886">
    <property type="term" value="C:plasma membrane"/>
    <property type="evidence" value="ECO:0007669"/>
    <property type="project" value="UniProtKB-SubCell"/>
</dbReference>
<dbReference type="PANTHER" id="PTHR30294">
    <property type="entry name" value="MEMBRANE COMPONENT OF ABC TRANSPORTER YHHJ-RELATED"/>
    <property type="match status" value="1"/>
</dbReference>
<evidence type="ECO:0000256" key="4">
    <source>
        <dbReference type="ARBA" id="ARBA00022475"/>
    </source>
</evidence>
<feature type="transmembrane region" description="Helical" evidence="8">
    <location>
        <begin position="261"/>
        <end position="284"/>
    </location>
</feature>
<sequence>MIWSIAKNELKKQLKDKSFFFWLLGMPILFIVLFAFMFGEVDNVTYTIHYMDEDETEMSEQFLSAVEGSEVFELEKAESKKEAISLIESGEISTFVFLPEGFEEKLFEGQANEVEFHFDGVKQDNVRPVQNLLENIANGFQEQKINRMITQYVDDEVEQDALLEPPVTIDQTRHESEEMNAITQIVPGYTVMFTFFIIISMVTSFLKDKESGMLARLTSTPLNKYQYLIGKWIPFILIVFVQTWALLGFGYFVYDLYLGDLVAITVLTIALTLTTTGLGLAIALFSKSENFGIMITQILALGGAMLGGLWVPMEIMPDFIQTIGLFVPQYWAQQGFQDIMLRGANFLDIGLSVIILLGVGGIGLLIATRVFKPFLRDAKS</sequence>
<evidence type="ECO:0000313" key="11">
    <source>
        <dbReference type="Proteomes" id="UP000243524"/>
    </source>
</evidence>
<gene>
    <name evidence="10" type="ORF">CEY16_11355</name>
</gene>
<evidence type="ECO:0000256" key="5">
    <source>
        <dbReference type="ARBA" id="ARBA00022692"/>
    </source>
</evidence>